<dbReference type="PRINTS" id="PR00702">
    <property type="entry name" value="ACRIFLAVINRP"/>
</dbReference>
<dbReference type="SUPFAM" id="SSF82714">
    <property type="entry name" value="Multidrug efflux transporter AcrB TolC docking domain, DN and DC subdomains"/>
    <property type="match status" value="1"/>
</dbReference>
<dbReference type="Gene3D" id="3.30.70.1430">
    <property type="entry name" value="Multidrug efflux transporter AcrB pore domain"/>
    <property type="match status" value="2"/>
</dbReference>
<dbReference type="SUPFAM" id="SSF82693">
    <property type="entry name" value="Multidrug efflux transporter AcrB pore domain, PN1, PN2, PC1 and PC2 subdomains"/>
    <property type="match status" value="2"/>
</dbReference>
<dbReference type="Pfam" id="PF00873">
    <property type="entry name" value="ACR_tran"/>
    <property type="match status" value="1"/>
</dbReference>
<evidence type="ECO:0000313" key="4">
    <source>
        <dbReference type="Proteomes" id="UP000521676"/>
    </source>
</evidence>
<dbReference type="PANTHER" id="PTHR32063">
    <property type="match status" value="1"/>
</dbReference>
<dbReference type="Proteomes" id="UP001431572">
    <property type="component" value="Chromosome 2"/>
</dbReference>
<dbReference type="RefSeq" id="WP_341471118.1">
    <property type="nucleotide sequence ID" value="NZ_CP128400.1"/>
</dbReference>
<feature type="transmembrane region" description="Helical" evidence="1">
    <location>
        <begin position="916"/>
        <end position="941"/>
    </location>
</feature>
<evidence type="ECO:0000313" key="5">
    <source>
        <dbReference type="Proteomes" id="UP001431572"/>
    </source>
</evidence>
<dbReference type="GO" id="GO:0005886">
    <property type="term" value="C:plasma membrane"/>
    <property type="evidence" value="ECO:0007669"/>
    <property type="project" value="TreeGrafter"/>
</dbReference>
<feature type="transmembrane region" description="Helical" evidence="1">
    <location>
        <begin position="890"/>
        <end position="910"/>
    </location>
</feature>
<feature type="transmembrane region" description="Helical" evidence="1">
    <location>
        <begin position="860"/>
        <end position="883"/>
    </location>
</feature>
<dbReference type="SUPFAM" id="SSF82866">
    <property type="entry name" value="Multidrug efflux transporter AcrB transmembrane domain"/>
    <property type="match status" value="2"/>
</dbReference>
<keyword evidence="5" id="KW-1185">Reference proteome</keyword>
<feature type="transmembrane region" description="Helical" evidence="1">
    <location>
        <begin position="962"/>
        <end position="981"/>
    </location>
</feature>
<dbReference type="GO" id="GO:0042910">
    <property type="term" value="F:xenobiotic transmembrane transporter activity"/>
    <property type="evidence" value="ECO:0007669"/>
    <property type="project" value="TreeGrafter"/>
</dbReference>
<dbReference type="Proteomes" id="UP000521676">
    <property type="component" value="Unassembled WGS sequence"/>
</dbReference>
<protein>
    <submittedName>
        <fullName evidence="2">Efflux RND transporter permease subunit</fullName>
    </submittedName>
</protein>
<reference evidence="3" key="2">
    <citation type="journal article" date="2024" name="Nature">
        <title>Anoxygenic phototroph of the Chloroflexota uses a type I reaction centre.</title>
        <authorList>
            <person name="Tsuji J.M."/>
            <person name="Shaw N.A."/>
            <person name="Nagashima S."/>
            <person name="Venkiteswaran J.J."/>
            <person name="Schiff S.L."/>
            <person name="Watanabe T."/>
            <person name="Fukui M."/>
            <person name="Hanada S."/>
            <person name="Tank M."/>
            <person name="Neufeld J.D."/>
        </authorList>
    </citation>
    <scope>NUCLEOTIDE SEQUENCE</scope>
    <source>
        <strain evidence="3">L227-S17</strain>
    </source>
</reference>
<feature type="transmembrane region" description="Helical" evidence="1">
    <location>
        <begin position="532"/>
        <end position="552"/>
    </location>
</feature>
<proteinExistence type="predicted"/>
<evidence type="ECO:0000313" key="3">
    <source>
        <dbReference type="EMBL" id="WJW69233.1"/>
    </source>
</evidence>
<dbReference type="Gene3D" id="3.30.2090.10">
    <property type="entry name" value="Multidrug efflux transporter AcrB TolC docking domain, DN and DC subdomains"/>
    <property type="match status" value="2"/>
</dbReference>
<reference evidence="2 4" key="1">
    <citation type="submission" date="2020-06" db="EMBL/GenBank/DDBJ databases">
        <title>Anoxygenic phototrophic Chloroflexota member uses a Type I reaction center.</title>
        <authorList>
            <person name="Tsuji J.M."/>
            <person name="Shaw N.A."/>
            <person name="Nagashima S."/>
            <person name="Venkiteswaran J."/>
            <person name="Schiff S.L."/>
            <person name="Hanada S."/>
            <person name="Tank M."/>
            <person name="Neufeld J.D."/>
        </authorList>
    </citation>
    <scope>NUCLEOTIDE SEQUENCE [LARGE SCALE GENOMIC DNA]</scope>
    <source>
        <strain evidence="2">L227-S17</strain>
    </source>
</reference>
<dbReference type="PANTHER" id="PTHR32063:SF0">
    <property type="entry name" value="SWARMING MOTILITY PROTEIN SWRC"/>
    <property type="match status" value="1"/>
</dbReference>
<dbReference type="AlphaFoldDB" id="A0A8T7M5E5"/>
<dbReference type="Gene3D" id="3.30.70.1320">
    <property type="entry name" value="Multidrug efflux transporter AcrB pore domain like"/>
    <property type="match status" value="1"/>
</dbReference>
<dbReference type="InterPro" id="IPR027463">
    <property type="entry name" value="AcrB_DN_DC_subdom"/>
</dbReference>
<keyword evidence="1" id="KW-0472">Membrane</keyword>
<evidence type="ECO:0000256" key="1">
    <source>
        <dbReference type="SAM" id="Phobius"/>
    </source>
</evidence>
<dbReference type="EMBL" id="JACATZ010000003">
    <property type="protein sequence ID" value="NWJ47315.1"/>
    <property type="molecule type" value="Genomic_DNA"/>
</dbReference>
<name>A0A8T7M5E5_9CHLR</name>
<keyword evidence="1" id="KW-1133">Transmembrane helix</keyword>
<dbReference type="Gene3D" id="1.20.1640.10">
    <property type="entry name" value="Multidrug efflux transporter AcrB transmembrane domain"/>
    <property type="match status" value="2"/>
</dbReference>
<feature type="transmembrane region" description="Helical" evidence="1">
    <location>
        <begin position="443"/>
        <end position="465"/>
    </location>
</feature>
<accession>A0A8T7M5E5</accession>
<feature type="transmembrane region" description="Helical" evidence="1">
    <location>
        <begin position="471"/>
        <end position="502"/>
    </location>
</feature>
<evidence type="ECO:0000313" key="2">
    <source>
        <dbReference type="EMBL" id="NWJ47315.1"/>
    </source>
</evidence>
<feature type="transmembrane region" description="Helical" evidence="1">
    <location>
        <begin position="372"/>
        <end position="392"/>
    </location>
</feature>
<keyword evidence="1" id="KW-0812">Transmembrane</keyword>
<organism evidence="2 4">
    <name type="scientific">Candidatus Chlorohelix allophototropha</name>
    <dbReference type="NCBI Taxonomy" id="3003348"/>
    <lineage>
        <taxon>Bacteria</taxon>
        <taxon>Bacillati</taxon>
        <taxon>Chloroflexota</taxon>
        <taxon>Chloroflexia</taxon>
        <taxon>Candidatus Chloroheliales</taxon>
        <taxon>Candidatus Chloroheliaceae</taxon>
        <taxon>Candidatus Chlorohelix</taxon>
    </lineage>
</organism>
<sequence length="1052" mass="111678">MTSLTKWVLQRRAATILISLIVILFGVFSVTQLKSELLPSIDFPYITISTIYPGASSDDVTNQVSLPVENAVAQLPRLKSIRSTSQESFSLVFAEFEFGTDMKNVEQQLNSKLRNVSLPNGLSGTPVQPTVSNFSFGSQPIIWVTVEGKQGQSSLELGKWAREVAKPAFSKLPDVGNVEVVGDSVQMLTISFRPQDLATRGLTINDVSNVLKGANLSFPAGTTDIAGQSVPVRTAFTFSSPDDISNLIIVPTSGGGFGGAAQTQLTRLKDIADVKVVESNVSGISRANGKPGVLVQVFKTQTGNTVTVSDGVLKKNQELNNQYSNDLNVDVIYDQALQVRKSVEGLLKEGGLGALFAVLVIFIFLRNVRSTLVTAISIPTSVVVAFILLWTQNITLNIMTLGGLAIAVGRVVDDAIVVLENIYRHVQNGEPVVIAVRKGTREVAGAITSSTITTVAVFLPLGFVGGITGQFFLPFALTVSFALMASLLVSITIVPVFASFFITHKSVGKERHDTLLQRTYTPGLKWSLKHRWLTLLLCFILFVGSIASVGIFKIPFAFLPESGDKLLNVVVNTAPGTDTATVVAVTDKVEKVLDEYKQQGTVTLYQTTIAGDTSFSRSQRAFGGNVGSANILVRLESSAKTNDVATEMREKMKPIFPPGGSVSVAPQGGFSSNSLSLVVQGPNPQAVRDATRQIVNELSTVDKLANVKSDVTNGTPQIVVTPDPTKSPLANTALIGSQLRNLLQGQSAGTIKFSNGQQLDAILLLPPPGAGNLDEYINSLKQISIAGAVKLGDVAKVERVDGANSTTRINQSLAGTVSADITVEDTGGVTRVALDKVKALALPAGVTYSLSGAGQQQQEAFIGLGVAMLAAIALVYIVMVITFGSLIAPLAILFSLPLALIGALGALVITQRALGLPALIGMLMLIGIVVTNAIVLVDLYNQLIKEGYKRYDALVQAGRTRVRPIIMTAIATIFALTPLALGFSEGSIIAAELGTVVIGGLFSSTFLTLVVVPVVLSLFEDWKEWFGNKFNQGSGKNVLDTIPVEKPEEVAA</sequence>
<dbReference type="EMBL" id="CP128400">
    <property type="protein sequence ID" value="WJW69233.1"/>
    <property type="molecule type" value="Genomic_DNA"/>
</dbReference>
<feature type="transmembrane region" description="Helical" evidence="1">
    <location>
        <begin position="993"/>
        <end position="1019"/>
    </location>
</feature>
<gene>
    <name evidence="2" type="ORF">HXX08_15760</name>
    <name evidence="3" type="ORF">OZ401_002833</name>
</gene>
<dbReference type="Gene3D" id="3.30.70.1440">
    <property type="entry name" value="Multidrug efflux transporter AcrB pore domain"/>
    <property type="match status" value="1"/>
</dbReference>
<dbReference type="InterPro" id="IPR001036">
    <property type="entry name" value="Acrflvin-R"/>
</dbReference>